<dbReference type="InterPro" id="IPR052564">
    <property type="entry name" value="N-acetyltrans/Recomb-assoc"/>
</dbReference>
<dbReference type="GO" id="GO:0016747">
    <property type="term" value="F:acyltransferase activity, transferring groups other than amino-acyl groups"/>
    <property type="evidence" value="ECO:0007669"/>
    <property type="project" value="InterPro"/>
</dbReference>
<dbReference type="SUPFAM" id="SSF55729">
    <property type="entry name" value="Acyl-CoA N-acyltransferases (Nat)"/>
    <property type="match status" value="1"/>
</dbReference>
<evidence type="ECO:0000313" key="3">
    <source>
        <dbReference type="Proteomes" id="UP000315471"/>
    </source>
</evidence>
<organism evidence="2 3">
    <name type="scientific">Novipirellula aureliae</name>
    <dbReference type="NCBI Taxonomy" id="2527966"/>
    <lineage>
        <taxon>Bacteria</taxon>
        <taxon>Pseudomonadati</taxon>
        <taxon>Planctomycetota</taxon>
        <taxon>Planctomycetia</taxon>
        <taxon>Pirellulales</taxon>
        <taxon>Pirellulaceae</taxon>
        <taxon>Novipirellula</taxon>
    </lineage>
</organism>
<keyword evidence="3" id="KW-1185">Reference proteome</keyword>
<keyword evidence="2" id="KW-0808">Transferase</keyword>
<dbReference type="EMBL" id="SJPY01000006">
    <property type="protein sequence ID" value="TWU38705.1"/>
    <property type="molecule type" value="Genomic_DNA"/>
</dbReference>
<dbReference type="AlphaFoldDB" id="A0A5C6DR63"/>
<reference evidence="2 3" key="1">
    <citation type="submission" date="2019-02" db="EMBL/GenBank/DDBJ databases">
        <title>Deep-cultivation of Planctomycetes and their phenomic and genomic characterization uncovers novel biology.</title>
        <authorList>
            <person name="Wiegand S."/>
            <person name="Jogler M."/>
            <person name="Boedeker C."/>
            <person name="Pinto D."/>
            <person name="Vollmers J."/>
            <person name="Rivas-Marin E."/>
            <person name="Kohn T."/>
            <person name="Peeters S.H."/>
            <person name="Heuer A."/>
            <person name="Rast P."/>
            <person name="Oberbeckmann S."/>
            <person name="Bunk B."/>
            <person name="Jeske O."/>
            <person name="Meyerdierks A."/>
            <person name="Storesund J.E."/>
            <person name="Kallscheuer N."/>
            <person name="Luecker S."/>
            <person name="Lage O.M."/>
            <person name="Pohl T."/>
            <person name="Merkel B.J."/>
            <person name="Hornburger P."/>
            <person name="Mueller R.-W."/>
            <person name="Bruemmer F."/>
            <person name="Labrenz M."/>
            <person name="Spormann A.M."/>
            <person name="Op Den Camp H."/>
            <person name="Overmann J."/>
            <person name="Amann R."/>
            <person name="Jetten M.S.M."/>
            <person name="Mascher T."/>
            <person name="Medema M.H."/>
            <person name="Devos D.P."/>
            <person name="Kaster A.-K."/>
            <person name="Ovreas L."/>
            <person name="Rohde M."/>
            <person name="Galperin M.Y."/>
            <person name="Jogler C."/>
        </authorList>
    </citation>
    <scope>NUCLEOTIDE SEQUENCE [LARGE SCALE GENOMIC DNA]</scope>
    <source>
        <strain evidence="2 3">Q31b</strain>
    </source>
</reference>
<dbReference type="PROSITE" id="PS51186">
    <property type="entry name" value="GNAT"/>
    <property type="match status" value="1"/>
</dbReference>
<dbReference type="Gene3D" id="3.40.630.30">
    <property type="match status" value="1"/>
</dbReference>
<accession>A0A5C6DR63</accession>
<name>A0A5C6DR63_9BACT</name>
<gene>
    <name evidence="2" type="primary">yafP_1</name>
    <name evidence="2" type="ORF">Q31b_37830</name>
</gene>
<dbReference type="OrthoDB" id="424368at2"/>
<dbReference type="Proteomes" id="UP000315471">
    <property type="component" value="Unassembled WGS sequence"/>
</dbReference>
<evidence type="ECO:0000259" key="1">
    <source>
        <dbReference type="PROSITE" id="PS51186"/>
    </source>
</evidence>
<sequence length="163" mass="18486">MTPPPHSSAFRLRDYRPEDAPLLSSLFYDSVHRVNSRDYSPDQIAAWAPEQIDQGKWAARFQDKIAVVAKSDSTVVGFADISTDGHLDRLFVSAEHQRRGVASMLLDELVRRAGKLSIDCITTEASITAKPFFLARGFEVLKEQSVECRGQWLTNYRMQRLLE</sequence>
<dbReference type="RefSeq" id="WP_146601047.1">
    <property type="nucleotide sequence ID" value="NZ_SJPY01000006.1"/>
</dbReference>
<dbReference type="PANTHER" id="PTHR43451:SF1">
    <property type="entry name" value="ACETYLTRANSFERASE"/>
    <property type="match status" value="1"/>
</dbReference>
<feature type="domain" description="N-acetyltransferase" evidence="1">
    <location>
        <begin position="10"/>
        <end position="163"/>
    </location>
</feature>
<dbReference type="InterPro" id="IPR016181">
    <property type="entry name" value="Acyl_CoA_acyltransferase"/>
</dbReference>
<dbReference type="PANTHER" id="PTHR43451">
    <property type="entry name" value="ACETYLTRANSFERASE (GNAT) FAMILY PROTEIN"/>
    <property type="match status" value="1"/>
</dbReference>
<dbReference type="CDD" id="cd04301">
    <property type="entry name" value="NAT_SF"/>
    <property type="match status" value="1"/>
</dbReference>
<evidence type="ECO:0000313" key="2">
    <source>
        <dbReference type="EMBL" id="TWU38705.1"/>
    </source>
</evidence>
<comment type="caution">
    <text evidence="2">The sequence shown here is derived from an EMBL/GenBank/DDBJ whole genome shotgun (WGS) entry which is preliminary data.</text>
</comment>
<keyword evidence="2" id="KW-0012">Acyltransferase</keyword>
<dbReference type="EC" id="2.3.1.-" evidence="2"/>
<proteinExistence type="predicted"/>
<protein>
    <submittedName>
        <fullName evidence="2">Putative N-acetyltransferase YafP</fullName>
        <ecNumber evidence="2">2.3.1.-</ecNumber>
    </submittedName>
</protein>
<dbReference type="InterPro" id="IPR000182">
    <property type="entry name" value="GNAT_dom"/>
</dbReference>
<dbReference type="Pfam" id="PF13673">
    <property type="entry name" value="Acetyltransf_10"/>
    <property type="match status" value="1"/>
</dbReference>